<sequence>MEGREGLGEGLLKKVLGVRGVSGHPKRGRVELVEIGHDIPLEPCAPLLQSLLVCRRDRTHPLKIAGVLLTRDTVLSGEYPFSTDRPITGAGDWFDEGEHLLANLRKDRALSACNTLVRSSVPAR</sequence>
<organism evidence="1 2">
    <name type="scientific">Streptosporangium longisporum</name>
    <dbReference type="NCBI Taxonomy" id="46187"/>
    <lineage>
        <taxon>Bacteria</taxon>
        <taxon>Bacillati</taxon>
        <taxon>Actinomycetota</taxon>
        <taxon>Actinomycetes</taxon>
        <taxon>Streptosporangiales</taxon>
        <taxon>Streptosporangiaceae</taxon>
        <taxon>Streptosporangium</taxon>
    </lineage>
</organism>
<evidence type="ECO:0000313" key="1">
    <source>
        <dbReference type="EMBL" id="GAA3003999.1"/>
    </source>
</evidence>
<evidence type="ECO:0000313" key="2">
    <source>
        <dbReference type="Proteomes" id="UP001499930"/>
    </source>
</evidence>
<name>A0ABN3XWQ8_9ACTN</name>
<comment type="caution">
    <text evidence="1">The sequence shown here is derived from an EMBL/GenBank/DDBJ whole genome shotgun (WGS) entry which is preliminary data.</text>
</comment>
<accession>A0ABN3XWQ8</accession>
<gene>
    <name evidence="1" type="ORF">GCM10017559_26810</name>
</gene>
<reference evidence="1 2" key="1">
    <citation type="journal article" date="2019" name="Int. J. Syst. Evol. Microbiol.">
        <title>The Global Catalogue of Microorganisms (GCM) 10K type strain sequencing project: providing services to taxonomists for standard genome sequencing and annotation.</title>
        <authorList>
            <consortium name="The Broad Institute Genomics Platform"/>
            <consortium name="The Broad Institute Genome Sequencing Center for Infectious Disease"/>
            <person name="Wu L."/>
            <person name="Ma J."/>
        </authorList>
    </citation>
    <scope>NUCLEOTIDE SEQUENCE [LARGE SCALE GENOMIC DNA]</scope>
    <source>
        <strain evidence="1 2">JCM 3106</strain>
    </source>
</reference>
<protein>
    <submittedName>
        <fullName evidence="1">Uncharacterized protein</fullName>
    </submittedName>
</protein>
<dbReference type="EMBL" id="BAAAWD010000007">
    <property type="protein sequence ID" value="GAA3003999.1"/>
    <property type="molecule type" value="Genomic_DNA"/>
</dbReference>
<dbReference type="Proteomes" id="UP001499930">
    <property type="component" value="Unassembled WGS sequence"/>
</dbReference>
<keyword evidence="2" id="KW-1185">Reference proteome</keyword>
<proteinExistence type="predicted"/>